<dbReference type="Pfam" id="PF05187">
    <property type="entry name" value="Fer4_ETF_QO"/>
    <property type="match status" value="1"/>
</dbReference>
<gene>
    <name evidence="16" type="ORF">G7077_00430</name>
</gene>
<dbReference type="InterPro" id="IPR036188">
    <property type="entry name" value="FAD/NAD-bd_sf"/>
</dbReference>
<feature type="domain" description="4Fe-4S ferredoxin-type" evidence="15">
    <location>
        <begin position="509"/>
        <end position="538"/>
    </location>
</feature>
<dbReference type="Pfam" id="PF13450">
    <property type="entry name" value="NAD_binding_8"/>
    <property type="match status" value="1"/>
</dbReference>
<dbReference type="GO" id="GO:0051539">
    <property type="term" value="F:4 iron, 4 sulfur cluster binding"/>
    <property type="evidence" value="ECO:0007669"/>
    <property type="project" value="UniProtKB-UniRule"/>
</dbReference>
<evidence type="ECO:0000256" key="9">
    <source>
        <dbReference type="ARBA" id="ARBA00023002"/>
    </source>
</evidence>
<keyword evidence="4" id="KW-0004">4Fe-4S</keyword>
<dbReference type="AlphaFoldDB" id="A0A6G7YLJ3"/>
<evidence type="ECO:0000256" key="10">
    <source>
        <dbReference type="ARBA" id="ARBA00023004"/>
    </source>
</evidence>
<dbReference type="KEGG" id="spii:G7077_00430"/>
<organism evidence="16 17">
    <name type="scientific">Sphingomonas piscis</name>
    <dbReference type="NCBI Taxonomy" id="2714943"/>
    <lineage>
        <taxon>Bacteria</taxon>
        <taxon>Pseudomonadati</taxon>
        <taxon>Pseudomonadota</taxon>
        <taxon>Alphaproteobacteria</taxon>
        <taxon>Sphingomonadales</taxon>
        <taxon>Sphingomonadaceae</taxon>
        <taxon>Sphingomonas</taxon>
    </lineage>
</organism>
<sequence>MTTRESMQYDVVIVGAGPAGLSAAIRLKQLAAESGRDVSVCVLEKGSEVGAHILSGAVVDPRGLDELIPDWKARGAPLTTPVTENHHWVLTGRRRFRIPEFLLPPLMHNRGNYTLSLGNLCRWLAAQAEELGVEIFPGFAAAEILFHDDGSVKGVATGDLGIARDGSHRSDYHPGMELHARYTFFAEGARGHLTKRLTEIFGLRDESGPQVFGLGIKELWDVPAERHKPGRVIHTQGWPLDEAWGGGFLYHQDNGQVALGFVVALDYKNPHLSPFEEMQRWKTHPAVRAEIEGGRRVSYGARAINEGGYQAIPKLAFPGGALIGCSAGFVNVPRIKGTHTAMKSGMLAAEAAFAAIGNDRSGDLLTDYETSVRSSWIAKELKLVRNAQPAVAHFGGLLGSLYAGIDMWLGTLGLKLPWTLKHKADHAQISRKEHARPISYPKPDNVLTFDRLSSVFISNTNHEEDQPVHLTLKDADIPTAINLPVFDGPEQRYCPAGVYEYVEGDAGEPRLQINAQNCVHCKTCDIKDPTQNINWVVPEGGGGPNYPNM</sequence>
<evidence type="ECO:0000256" key="12">
    <source>
        <dbReference type="ARBA" id="ARBA00023075"/>
    </source>
</evidence>
<keyword evidence="10 14" id="KW-0408">Iron</keyword>
<dbReference type="Pfam" id="PF21162">
    <property type="entry name" value="ETFQO_UQ-bd"/>
    <property type="match status" value="1"/>
</dbReference>
<reference evidence="16 17" key="1">
    <citation type="submission" date="2020-03" db="EMBL/GenBank/DDBJ databases">
        <title>Sphingomonas sp. nov., isolated from fish.</title>
        <authorList>
            <person name="Hyun D.-W."/>
            <person name="Bae J.-W."/>
        </authorList>
    </citation>
    <scope>NUCLEOTIDE SEQUENCE [LARGE SCALE GENOMIC DNA]</scope>
    <source>
        <strain evidence="16 17">HDW15B</strain>
    </source>
</reference>
<dbReference type="PROSITE" id="PS51379">
    <property type="entry name" value="4FE4S_FER_2"/>
    <property type="match status" value="1"/>
</dbReference>
<dbReference type="InterPro" id="IPR017896">
    <property type="entry name" value="4Fe4S_Fe-S-bd"/>
</dbReference>
<evidence type="ECO:0000256" key="14">
    <source>
        <dbReference type="RuleBase" id="RU366068"/>
    </source>
</evidence>
<dbReference type="FunFam" id="3.30.70.20:FF:000012">
    <property type="entry name" value="Electron transfer flavoprotein-ubiquinone oxidoreductase, mitochondrial"/>
    <property type="match status" value="1"/>
</dbReference>
<keyword evidence="12 14" id="KW-0830">Ubiquinone</keyword>
<evidence type="ECO:0000259" key="15">
    <source>
        <dbReference type="PROSITE" id="PS51379"/>
    </source>
</evidence>
<keyword evidence="3 14" id="KW-0813">Transport</keyword>
<keyword evidence="9 14" id="KW-0560">Oxidoreductase</keyword>
<comment type="function">
    <text evidence="2 14">Accepts electrons from ETF and reduces ubiquinone.</text>
</comment>
<dbReference type="InterPro" id="IPR007859">
    <property type="entry name" value="ETF-QO/FixX_C"/>
</dbReference>
<dbReference type="Gene3D" id="3.50.50.60">
    <property type="entry name" value="FAD/NAD(P)-binding domain"/>
    <property type="match status" value="1"/>
</dbReference>
<keyword evidence="6 14" id="KW-0479">Metal-binding</keyword>
<dbReference type="Gene3D" id="3.30.70.20">
    <property type="match status" value="1"/>
</dbReference>
<evidence type="ECO:0000256" key="5">
    <source>
        <dbReference type="ARBA" id="ARBA00022630"/>
    </source>
</evidence>
<evidence type="ECO:0000256" key="7">
    <source>
        <dbReference type="ARBA" id="ARBA00022827"/>
    </source>
</evidence>
<comment type="cofactor">
    <cofactor evidence="14">
        <name>[4Fe-4S] cluster</name>
        <dbReference type="ChEBI" id="CHEBI:49883"/>
    </cofactor>
    <text evidence="14">Binds 1 [4Fe-4S] cluster.</text>
</comment>
<dbReference type="Gene3D" id="3.30.9.90">
    <property type="match status" value="1"/>
</dbReference>
<name>A0A6G7YLJ3_9SPHN</name>
<evidence type="ECO:0000256" key="3">
    <source>
        <dbReference type="ARBA" id="ARBA00022448"/>
    </source>
</evidence>
<dbReference type="PANTHER" id="PTHR10617:SF107">
    <property type="entry name" value="ELECTRON TRANSFER FLAVOPROTEIN-UBIQUINONE OXIDOREDUCTASE, MITOCHONDRIAL"/>
    <property type="match status" value="1"/>
</dbReference>
<dbReference type="SUPFAM" id="SSF51905">
    <property type="entry name" value="FAD/NAD(P)-binding domain"/>
    <property type="match status" value="1"/>
</dbReference>
<dbReference type="GO" id="GO:0046872">
    <property type="term" value="F:metal ion binding"/>
    <property type="evidence" value="ECO:0007669"/>
    <property type="project" value="UniProtKB-KW"/>
</dbReference>
<comment type="catalytic activity">
    <reaction evidence="13 14">
        <text>a ubiquinone + reduced [electron-transfer flavoprotein] = a ubiquinol + oxidized [electron-transfer flavoprotein] + H(+)</text>
        <dbReference type="Rhea" id="RHEA:24052"/>
        <dbReference type="Rhea" id="RHEA-COMP:9565"/>
        <dbReference type="Rhea" id="RHEA-COMP:9566"/>
        <dbReference type="Rhea" id="RHEA-COMP:10685"/>
        <dbReference type="Rhea" id="RHEA-COMP:10686"/>
        <dbReference type="ChEBI" id="CHEBI:15378"/>
        <dbReference type="ChEBI" id="CHEBI:16389"/>
        <dbReference type="ChEBI" id="CHEBI:17976"/>
        <dbReference type="ChEBI" id="CHEBI:57692"/>
        <dbReference type="ChEBI" id="CHEBI:58307"/>
        <dbReference type="EC" id="1.5.5.1"/>
    </reaction>
</comment>
<comment type="cofactor">
    <cofactor evidence="1 14">
        <name>FAD</name>
        <dbReference type="ChEBI" id="CHEBI:57692"/>
    </cofactor>
</comment>
<evidence type="ECO:0000256" key="1">
    <source>
        <dbReference type="ARBA" id="ARBA00001974"/>
    </source>
</evidence>
<dbReference type="EC" id="1.5.5.1" evidence="14"/>
<evidence type="ECO:0000256" key="8">
    <source>
        <dbReference type="ARBA" id="ARBA00022982"/>
    </source>
</evidence>
<evidence type="ECO:0000256" key="13">
    <source>
        <dbReference type="ARBA" id="ARBA00052682"/>
    </source>
</evidence>
<dbReference type="SUPFAM" id="SSF54373">
    <property type="entry name" value="FAD-linked reductases, C-terminal domain"/>
    <property type="match status" value="1"/>
</dbReference>
<keyword evidence="7 14" id="KW-0274">FAD</keyword>
<keyword evidence="11 14" id="KW-0411">Iron-sulfur</keyword>
<dbReference type="InterPro" id="IPR040156">
    <property type="entry name" value="ETF-QO"/>
</dbReference>
<evidence type="ECO:0000256" key="4">
    <source>
        <dbReference type="ARBA" id="ARBA00022485"/>
    </source>
</evidence>
<keyword evidence="17" id="KW-1185">Reference proteome</keyword>
<dbReference type="PANTHER" id="PTHR10617">
    <property type="entry name" value="ELECTRON TRANSFER FLAVOPROTEIN-UBIQUINONE OXIDOREDUCTASE"/>
    <property type="match status" value="1"/>
</dbReference>
<dbReference type="SUPFAM" id="SSF54862">
    <property type="entry name" value="4Fe-4S ferredoxins"/>
    <property type="match status" value="1"/>
</dbReference>
<dbReference type="EMBL" id="CP049869">
    <property type="protein sequence ID" value="QIK77613.1"/>
    <property type="molecule type" value="Genomic_DNA"/>
</dbReference>
<dbReference type="RefSeq" id="WP_166410009.1">
    <property type="nucleotide sequence ID" value="NZ_CP049869.1"/>
</dbReference>
<evidence type="ECO:0000256" key="2">
    <source>
        <dbReference type="ARBA" id="ARBA00002819"/>
    </source>
</evidence>
<evidence type="ECO:0000313" key="17">
    <source>
        <dbReference type="Proteomes" id="UP000503222"/>
    </source>
</evidence>
<evidence type="ECO:0000313" key="16">
    <source>
        <dbReference type="EMBL" id="QIK77613.1"/>
    </source>
</evidence>
<evidence type="ECO:0000256" key="11">
    <source>
        <dbReference type="ARBA" id="ARBA00023014"/>
    </source>
</evidence>
<dbReference type="Proteomes" id="UP000503222">
    <property type="component" value="Chromosome"/>
</dbReference>
<keyword evidence="5 14" id="KW-0285">Flavoprotein</keyword>
<proteinExistence type="predicted"/>
<keyword evidence="8 14" id="KW-0249">Electron transport</keyword>
<protein>
    <recommendedName>
        <fullName evidence="14">Electron transfer flavoprotein-ubiquinone oxidoreductase</fullName>
        <shortName evidence="14">ETF-QO</shortName>
        <ecNumber evidence="14">1.5.5.1</ecNumber>
    </recommendedName>
</protein>
<evidence type="ECO:0000256" key="6">
    <source>
        <dbReference type="ARBA" id="ARBA00022723"/>
    </source>
</evidence>
<dbReference type="PRINTS" id="PR00420">
    <property type="entry name" value="RNGMNOXGNASE"/>
</dbReference>
<dbReference type="InterPro" id="IPR049398">
    <property type="entry name" value="ETF-QO/FixC_UQ-bd"/>
</dbReference>
<dbReference type="GO" id="GO:0004174">
    <property type="term" value="F:electron-transferring-flavoprotein dehydrogenase activity"/>
    <property type="evidence" value="ECO:0007669"/>
    <property type="project" value="UniProtKB-UniRule"/>
</dbReference>
<accession>A0A6G7YLJ3</accession>